<evidence type="ECO:0000256" key="1">
    <source>
        <dbReference type="SAM" id="Phobius"/>
    </source>
</evidence>
<proteinExistence type="predicted"/>
<keyword evidence="1" id="KW-0472">Membrane</keyword>
<name>A0A7I8DAC4_9FIRM</name>
<dbReference type="Proteomes" id="UP000593890">
    <property type="component" value="Chromosome"/>
</dbReference>
<evidence type="ECO:0000313" key="2">
    <source>
        <dbReference type="EMBL" id="BCI61544.1"/>
    </source>
</evidence>
<dbReference type="RefSeq" id="WP_159461221.1">
    <property type="nucleotide sequence ID" value="NZ_AP023321.1"/>
</dbReference>
<dbReference type="EMBL" id="AP023321">
    <property type="protein sequence ID" value="BCI61544.1"/>
    <property type="molecule type" value="Genomic_DNA"/>
</dbReference>
<organism evidence="2 3">
    <name type="scientific">Solibaculum mannosilyticum</name>
    <dbReference type="NCBI Taxonomy" id="2780922"/>
    <lineage>
        <taxon>Bacteria</taxon>
        <taxon>Bacillati</taxon>
        <taxon>Bacillota</taxon>
        <taxon>Clostridia</taxon>
        <taxon>Eubacteriales</taxon>
        <taxon>Oscillospiraceae</taxon>
        <taxon>Solibaculum</taxon>
    </lineage>
</organism>
<keyword evidence="3" id="KW-1185">Reference proteome</keyword>
<feature type="transmembrane region" description="Helical" evidence="1">
    <location>
        <begin position="6"/>
        <end position="30"/>
    </location>
</feature>
<gene>
    <name evidence="2" type="ORF">C12CBH8_21830</name>
</gene>
<accession>A0A7I8DAC4</accession>
<sequence>MDKRSKTILAIIGLVTVVASIAAAVAMIFVRMEKKRKDDEELEHYIETAIE</sequence>
<keyword evidence="1" id="KW-1133">Transmembrane helix</keyword>
<keyword evidence="1" id="KW-0812">Transmembrane</keyword>
<dbReference type="AlphaFoldDB" id="A0A7I8DAC4"/>
<evidence type="ECO:0000313" key="3">
    <source>
        <dbReference type="Proteomes" id="UP000593890"/>
    </source>
</evidence>
<protein>
    <submittedName>
        <fullName evidence="2">Uncharacterized protein</fullName>
    </submittedName>
</protein>
<dbReference type="KEGG" id="sman:C12CBH8_21830"/>
<reference evidence="3" key="1">
    <citation type="submission" date="2020-07" db="EMBL/GenBank/DDBJ databases">
        <title>Complete genome sequencing of Clostridia bacterium strain 12CBH8.</title>
        <authorList>
            <person name="Sakamoto M."/>
            <person name="Murakami T."/>
            <person name="Mori H."/>
        </authorList>
    </citation>
    <scope>NUCLEOTIDE SEQUENCE [LARGE SCALE GENOMIC DNA]</scope>
    <source>
        <strain evidence="3">12CBH8</strain>
    </source>
</reference>